<evidence type="ECO:0000256" key="2">
    <source>
        <dbReference type="ARBA" id="ARBA00022679"/>
    </source>
</evidence>
<dbReference type="CDD" id="cd03357">
    <property type="entry name" value="LbH_MAT_GAT"/>
    <property type="match status" value="1"/>
</dbReference>
<dbReference type="RefSeq" id="WP_308702120.1">
    <property type="nucleotide sequence ID" value="NZ_JAVCWF010000001.1"/>
</dbReference>
<keyword evidence="3" id="KW-0677">Repeat</keyword>
<dbReference type="Gene3D" id="2.160.10.10">
    <property type="entry name" value="Hexapeptide repeat proteins"/>
    <property type="match status" value="1"/>
</dbReference>
<sequence length="202" mass="21975">MSSSKESPLTEKEKCFSQMWYDPNGDPSLIHERAQADELCTAINRLGQTSPERQRLLKALFPNQSKDVTIMNPIWADYGRYTSIGKGTFINRNAYFMDEALITIGANCMIGPNVGLYTANHALVATERNTGIEIALPITLEDNVWLGGNVCIVPGVTIGTGSVIGANSLVSKDIPANVVAAGNPCRVIRKITESDRIAHLIQ</sequence>
<accession>A0ABU1A5N0</accession>
<dbReference type="SUPFAM" id="SSF51161">
    <property type="entry name" value="Trimeric LpxA-like enzymes"/>
    <property type="match status" value="1"/>
</dbReference>
<organism evidence="5 6">
    <name type="scientific">Lactiplantibacillus brownii</name>
    <dbReference type="NCBI Taxonomy" id="3069269"/>
    <lineage>
        <taxon>Bacteria</taxon>
        <taxon>Bacillati</taxon>
        <taxon>Bacillota</taxon>
        <taxon>Bacilli</taxon>
        <taxon>Lactobacillales</taxon>
        <taxon>Lactobacillaceae</taxon>
        <taxon>Lactiplantibacillus</taxon>
    </lineage>
</organism>
<gene>
    <name evidence="5" type="ORF">RA086_01285</name>
</gene>
<evidence type="ECO:0000256" key="3">
    <source>
        <dbReference type="ARBA" id="ARBA00022737"/>
    </source>
</evidence>
<dbReference type="InterPro" id="IPR024688">
    <property type="entry name" value="Mac_dom"/>
</dbReference>
<dbReference type="Pfam" id="PF14602">
    <property type="entry name" value="Hexapep_2"/>
    <property type="match status" value="1"/>
</dbReference>
<dbReference type="InterPro" id="IPR001451">
    <property type="entry name" value="Hexapep"/>
</dbReference>
<keyword evidence="5" id="KW-0012">Acyltransferase</keyword>
<dbReference type="EC" id="2.3.1.-" evidence="5"/>
<protein>
    <submittedName>
        <fullName evidence="5">Sugar O-acetyltransferase</fullName>
        <ecNumber evidence="5">2.3.1.-</ecNumber>
    </submittedName>
</protein>
<dbReference type="GO" id="GO:0016746">
    <property type="term" value="F:acyltransferase activity"/>
    <property type="evidence" value="ECO:0007669"/>
    <property type="project" value="UniProtKB-KW"/>
</dbReference>
<reference evidence="5 6" key="1">
    <citation type="journal article" date="2023" name="Int. J. Syst. Evol. Microbiol.">
        <title>Lactiplantibacillus brownii sp. nov., a novel psychrotolerant species isolated from sauerkraut.</title>
        <authorList>
            <person name="Heng Y.C."/>
            <person name="Silvaraju S."/>
            <person name="Lee J.K.Y."/>
            <person name="Kittelmann S."/>
        </authorList>
    </citation>
    <scope>NUCLEOTIDE SEQUENCE [LARGE SCALE GENOMIC DNA]</scope>
    <source>
        <strain evidence="5 6">WILCCON 0030</strain>
    </source>
</reference>
<dbReference type="Pfam" id="PF12464">
    <property type="entry name" value="Mac"/>
    <property type="match status" value="1"/>
</dbReference>
<proteinExistence type="inferred from homology"/>
<keyword evidence="6" id="KW-1185">Reference proteome</keyword>
<dbReference type="PROSITE" id="PS00101">
    <property type="entry name" value="HEXAPEP_TRANSFERASES"/>
    <property type="match status" value="1"/>
</dbReference>
<dbReference type="Pfam" id="PF00132">
    <property type="entry name" value="Hexapep"/>
    <property type="match status" value="1"/>
</dbReference>
<evidence type="ECO:0000256" key="1">
    <source>
        <dbReference type="ARBA" id="ARBA00007274"/>
    </source>
</evidence>
<dbReference type="PANTHER" id="PTHR23416:SF23">
    <property type="entry name" value="ACETYLTRANSFERASE C18B11.09C-RELATED"/>
    <property type="match status" value="1"/>
</dbReference>
<comment type="similarity">
    <text evidence="1">Belongs to the transferase hexapeptide repeat family.</text>
</comment>
<evidence type="ECO:0000313" key="6">
    <source>
        <dbReference type="Proteomes" id="UP001227831"/>
    </source>
</evidence>
<dbReference type="EMBL" id="JAVCWF010000001">
    <property type="protein sequence ID" value="MDQ7936284.1"/>
    <property type="molecule type" value="Genomic_DNA"/>
</dbReference>
<name>A0ABU1A5N0_9LACO</name>
<dbReference type="InterPro" id="IPR018357">
    <property type="entry name" value="Hexapep_transf_CS"/>
</dbReference>
<feature type="domain" description="Maltose/galactoside acetyltransferase" evidence="4">
    <location>
        <begin position="12"/>
        <end position="66"/>
    </location>
</feature>
<dbReference type="InterPro" id="IPR051159">
    <property type="entry name" value="Hexapeptide_acetyltransf"/>
</dbReference>
<evidence type="ECO:0000313" key="5">
    <source>
        <dbReference type="EMBL" id="MDQ7936284.1"/>
    </source>
</evidence>
<keyword evidence="2 5" id="KW-0808">Transferase</keyword>
<dbReference type="PANTHER" id="PTHR23416">
    <property type="entry name" value="SIALIC ACID SYNTHASE-RELATED"/>
    <property type="match status" value="1"/>
</dbReference>
<dbReference type="InterPro" id="IPR011004">
    <property type="entry name" value="Trimer_LpxA-like_sf"/>
</dbReference>
<evidence type="ECO:0000259" key="4">
    <source>
        <dbReference type="SMART" id="SM01266"/>
    </source>
</evidence>
<comment type="caution">
    <text evidence="5">The sequence shown here is derived from an EMBL/GenBank/DDBJ whole genome shotgun (WGS) entry which is preliminary data.</text>
</comment>
<dbReference type="Proteomes" id="UP001227831">
    <property type="component" value="Unassembled WGS sequence"/>
</dbReference>
<dbReference type="SMART" id="SM01266">
    <property type="entry name" value="Mac"/>
    <property type="match status" value="1"/>
</dbReference>